<evidence type="ECO:0000256" key="5">
    <source>
        <dbReference type="ARBA" id="ARBA00022801"/>
    </source>
</evidence>
<dbReference type="InterPro" id="IPR035952">
    <property type="entry name" value="Rhomboid-like_sf"/>
</dbReference>
<dbReference type="AlphaFoldDB" id="A0AAW1RS07"/>
<dbReference type="PANTHER" id="PTHR43066:SF1">
    <property type="entry name" value="RHOMBOID PROTEIN 2"/>
    <property type="match status" value="1"/>
</dbReference>
<keyword evidence="3" id="KW-0645">Protease</keyword>
<feature type="transmembrane region" description="Helical" evidence="8">
    <location>
        <begin position="179"/>
        <end position="197"/>
    </location>
</feature>
<comment type="subcellular location">
    <subcellularLocation>
        <location evidence="1">Membrane</location>
        <topology evidence="1">Multi-pass membrane protein</topology>
    </subcellularLocation>
</comment>
<dbReference type="PANTHER" id="PTHR43066">
    <property type="entry name" value="RHOMBOID-RELATED PROTEIN"/>
    <property type="match status" value="1"/>
</dbReference>
<evidence type="ECO:0000256" key="8">
    <source>
        <dbReference type="SAM" id="Phobius"/>
    </source>
</evidence>
<reference evidence="10 11" key="1">
    <citation type="journal article" date="2024" name="Nat. Commun.">
        <title>Phylogenomics reveals the evolutionary origins of lichenization in chlorophyte algae.</title>
        <authorList>
            <person name="Puginier C."/>
            <person name="Libourel C."/>
            <person name="Otte J."/>
            <person name="Skaloud P."/>
            <person name="Haon M."/>
            <person name="Grisel S."/>
            <person name="Petersen M."/>
            <person name="Berrin J.G."/>
            <person name="Delaux P.M."/>
            <person name="Dal Grande F."/>
            <person name="Keller J."/>
        </authorList>
    </citation>
    <scope>NUCLEOTIDE SEQUENCE [LARGE SCALE GENOMIC DNA]</scope>
    <source>
        <strain evidence="10 11">SAG 2145</strain>
    </source>
</reference>
<proteinExistence type="inferred from homology"/>
<feature type="transmembrane region" description="Helical" evidence="8">
    <location>
        <begin position="98"/>
        <end position="117"/>
    </location>
</feature>
<name>A0AAW1RS07_9CHLO</name>
<evidence type="ECO:0000256" key="3">
    <source>
        <dbReference type="ARBA" id="ARBA00022670"/>
    </source>
</evidence>
<feature type="transmembrane region" description="Helical" evidence="8">
    <location>
        <begin position="129"/>
        <end position="147"/>
    </location>
</feature>
<feature type="transmembrane region" description="Helical" evidence="8">
    <location>
        <begin position="203"/>
        <end position="221"/>
    </location>
</feature>
<dbReference type="GO" id="GO:0004252">
    <property type="term" value="F:serine-type endopeptidase activity"/>
    <property type="evidence" value="ECO:0007669"/>
    <property type="project" value="InterPro"/>
</dbReference>
<keyword evidence="11" id="KW-1185">Reference proteome</keyword>
<gene>
    <name evidence="10" type="ORF">WJX74_003143</name>
</gene>
<keyword evidence="7 8" id="KW-0472">Membrane</keyword>
<feature type="domain" description="Peptidase S54 rhomboid" evidence="9">
    <location>
        <begin position="50"/>
        <end position="193"/>
    </location>
</feature>
<dbReference type="EMBL" id="JALJOS010000007">
    <property type="protein sequence ID" value="KAK9836562.1"/>
    <property type="molecule type" value="Genomic_DNA"/>
</dbReference>
<dbReference type="FunFam" id="1.20.1540.10:FF:000008">
    <property type="entry name" value="RHOMBOID-like protein 13"/>
    <property type="match status" value="1"/>
</dbReference>
<dbReference type="GO" id="GO:0006508">
    <property type="term" value="P:proteolysis"/>
    <property type="evidence" value="ECO:0007669"/>
    <property type="project" value="UniProtKB-KW"/>
</dbReference>
<dbReference type="Gene3D" id="1.20.1540.10">
    <property type="entry name" value="Rhomboid-like"/>
    <property type="match status" value="1"/>
</dbReference>
<dbReference type="Pfam" id="PF01694">
    <property type="entry name" value="Rhomboid"/>
    <property type="match status" value="1"/>
</dbReference>
<evidence type="ECO:0000313" key="10">
    <source>
        <dbReference type="EMBL" id="KAK9836562.1"/>
    </source>
</evidence>
<sequence>MGRPLLYEVLSQPVTSVLILLCTVIWLKARSSGIGYSELGLSYERCVKHKEIWRFFTAQFTHIEALHLLLNMSTLWSVGSTERGSVAGFGDYVKGSLLLLYLVPMVSLAIYYVLIVICKKEHFAQVQMVGYSGVLFGWLTILTQRGATFSLMGMATLPMPLAPLGFLIFTYLVIPKSSLVGHLSGILVGYLIASGALHPLNVYWMLSISAWMGIGVVWSLAQSGMLPPSWVRIHREGDLEAG</sequence>
<comment type="caution">
    <text evidence="10">The sequence shown here is derived from an EMBL/GenBank/DDBJ whole genome shotgun (WGS) entry which is preliminary data.</text>
</comment>
<organism evidence="10 11">
    <name type="scientific">Apatococcus lobatus</name>
    <dbReference type="NCBI Taxonomy" id="904363"/>
    <lineage>
        <taxon>Eukaryota</taxon>
        <taxon>Viridiplantae</taxon>
        <taxon>Chlorophyta</taxon>
        <taxon>core chlorophytes</taxon>
        <taxon>Trebouxiophyceae</taxon>
        <taxon>Chlorellales</taxon>
        <taxon>Chlorellaceae</taxon>
        <taxon>Apatococcus</taxon>
    </lineage>
</organism>
<keyword evidence="6 8" id="KW-1133">Transmembrane helix</keyword>
<dbReference type="GO" id="GO:0016020">
    <property type="term" value="C:membrane"/>
    <property type="evidence" value="ECO:0007669"/>
    <property type="project" value="UniProtKB-SubCell"/>
</dbReference>
<dbReference type="SUPFAM" id="SSF144091">
    <property type="entry name" value="Rhomboid-like"/>
    <property type="match status" value="1"/>
</dbReference>
<feature type="transmembrane region" description="Helical" evidence="8">
    <location>
        <begin position="153"/>
        <end position="174"/>
    </location>
</feature>
<evidence type="ECO:0000313" key="11">
    <source>
        <dbReference type="Proteomes" id="UP001438707"/>
    </source>
</evidence>
<comment type="similarity">
    <text evidence="2">Belongs to the peptidase S54 family.</text>
</comment>
<evidence type="ECO:0000256" key="7">
    <source>
        <dbReference type="ARBA" id="ARBA00023136"/>
    </source>
</evidence>
<keyword evidence="4 8" id="KW-0812">Transmembrane</keyword>
<accession>A0AAW1RS07</accession>
<protein>
    <recommendedName>
        <fullName evidence="9">Peptidase S54 rhomboid domain-containing protein</fullName>
    </recommendedName>
</protein>
<feature type="transmembrane region" description="Helical" evidence="8">
    <location>
        <begin position="6"/>
        <end position="27"/>
    </location>
</feature>
<evidence type="ECO:0000256" key="6">
    <source>
        <dbReference type="ARBA" id="ARBA00022989"/>
    </source>
</evidence>
<dbReference type="Proteomes" id="UP001438707">
    <property type="component" value="Unassembled WGS sequence"/>
</dbReference>
<evidence type="ECO:0000256" key="2">
    <source>
        <dbReference type="ARBA" id="ARBA00009045"/>
    </source>
</evidence>
<keyword evidence="5" id="KW-0378">Hydrolase</keyword>
<evidence type="ECO:0000256" key="4">
    <source>
        <dbReference type="ARBA" id="ARBA00022692"/>
    </source>
</evidence>
<evidence type="ECO:0000256" key="1">
    <source>
        <dbReference type="ARBA" id="ARBA00004141"/>
    </source>
</evidence>
<dbReference type="InterPro" id="IPR022764">
    <property type="entry name" value="Peptidase_S54_rhomboid_dom"/>
</dbReference>
<evidence type="ECO:0000259" key="9">
    <source>
        <dbReference type="Pfam" id="PF01694"/>
    </source>
</evidence>